<gene>
    <name evidence="1" type="ORF">G2W53_037618</name>
</gene>
<name>A0A834SQM7_9FABA</name>
<accession>A0A834SQM7</accession>
<comment type="caution">
    <text evidence="1">The sequence shown here is derived from an EMBL/GenBank/DDBJ whole genome shotgun (WGS) entry which is preliminary data.</text>
</comment>
<reference evidence="1" key="1">
    <citation type="submission" date="2020-09" db="EMBL/GenBank/DDBJ databases">
        <title>Genome-Enabled Discovery of Anthraquinone Biosynthesis in Senna tora.</title>
        <authorList>
            <person name="Kang S.-H."/>
            <person name="Pandey R.P."/>
            <person name="Lee C.-M."/>
            <person name="Sim J.-S."/>
            <person name="Jeong J.-T."/>
            <person name="Choi B.-S."/>
            <person name="Jung M."/>
            <person name="Ginzburg D."/>
            <person name="Zhao K."/>
            <person name="Won S.Y."/>
            <person name="Oh T.-J."/>
            <person name="Yu Y."/>
            <person name="Kim N.-H."/>
            <person name="Lee O.R."/>
            <person name="Lee T.-H."/>
            <person name="Bashyal P."/>
            <person name="Kim T.-S."/>
            <person name="Lee W.-H."/>
            <person name="Kawkins C."/>
            <person name="Kim C.-K."/>
            <person name="Kim J.S."/>
            <person name="Ahn B.O."/>
            <person name="Rhee S.Y."/>
            <person name="Sohng J.K."/>
        </authorList>
    </citation>
    <scope>NUCLEOTIDE SEQUENCE</scope>
    <source>
        <tissue evidence="1">Leaf</tissue>
    </source>
</reference>
<keyword evidence="2" id="KW-1185">Reference proteome</keyword>
<organism evidence="1 2">
    <name type="scientific">Senna tora</name>
    <dbReference type="NCBI Taxonomy" id="362788"/>
    <lineage>
        <taxon>Eukaryota</taxon>
        <taxon>Viridiplantae</taxon>
        <taxon>Streptophyta</taxon>
        <taxon>Embryophyta</taxon>
        <taxon>Tracheophyta</taxon>
        <taxon>Spermatophyta</taxon>
        <taxon>Magnoliopsida</taxon>
        <taxon>eudicotyledons</taxon>
        <taxon>Gunneridae</taxon>
        <taxon>Pentapetalae</taxon>
        <taxon>rosids</taxon>
        <taxon>fabids</taxon>
        <taxon>Fabales</taxon>
        <taxon>Fabaceae</taxon>
        <taxon>Caesalpinioideae</taxon>
        <taxon>Cassia clade</taxon>
        <taxon>Senna</taxon>
    </lineage>
</organism>
<evidence type="ECO:0000313" key="2">
    <source>
        <dbReference type="Proteomes" id="UP000634136"/>
    </source>
</evidence>
<proteinExistence type="predicted"/>
<sequence length="30" mass="3287">MDQTKPKIFTGLKLIDVCAGLSLSGFIYVK</sequence>
<protein>
    <submittedName>
        <fullName evidence="1">Uncharacterized protein</fullName>
    </submittedName>
</protein>
<dbReference type="AlphaFoldDB" id="A0A834SQM7"/>
<dbReference type="EMBL" id="JAAIUW010000012">
    <property type="protein sequence ID" value="KAF7805457.1"/>
    <property type="molecule type" value="Genomic_DNA"/>
</dbReference>
<dbReference type="Proteomes" id="UP000634136">
    <property type="component" value="Unassembled WGS sequence"/>
</dbReference>
<evidence type="ECO:0000313" key="1">
    <source>
        <dbReference type="EMBL" id="KAF7805457.1"/>
    </source>
</evidence>